<dbReference type="InterPro" id="IPR002110">
    <property type="entry name" value="Ankyrin_rpt"/>
</dbReference>
<dbReference type="InterPro" id="IPR036770">
    <property type="entry name" value="Ankyrin_rpt-contain_sf"/>
</dbReference>
<dbReference type="Gene3D" id="1.25.40.20">
    <property type="entry name" value="Ankyrin repeat-containing domain"/>
    <property type="match status" value="3"/>
</dbReference>
<sequence length="344" mass="37587">MMVSQSPAKCLIMFMAMILIYTQLCVAVSGGSYGKLSQIEVDDCGRTALHLAAKDGEVDDCGRTALHLAAKDGDNERVRQLISDAKYDINALDNDGATPLFLAVYNSRKYTFINQWANLQASSQVADQQCSEIHDVPQSIFETTAITLLDNGADPFITSSSIGNTALHIAAREGMINLIDRVCKKYLKAIKESDTKGDTSIVSVRRSQLLRGVNKPAVEQLPNNGDSNREKAADVKSMEMAHMIDARNNYGDTPMLVAADLKHWGVVKCLLFQGADPTIPTKWSQDSLLHIAAKNGQIDVIDYICVNFPLAINAKNKHGETAIFHAVRSRLVEVVECVLKYGAA</sequence>
<dbReference type="AlphaFoldDB" id="A0A0H5QGH7"/>
<proteinExistence type="predicted"/>
<protein>
    <submittedName>
        <fullName evidence="5">Uncharacterized protein</fullName>
    </submittedName>
</protein>
<keyword evidence="1" id="KW-0677">Repeat</keyword>
<feature type="repeat" description="ANK" evidence="3">
    <location>
        <begin position="61"/>
        <end position="94"/>
    </location>
</feature>
<dbReference type="InterPro" id="IPR051165">
    <property type="entry name" value="Multifunctional_ANK_Repeat"/>
</dbReference>
<dbReference type="EMBL" id="HACM01000618">
    <property type="protein sequence ID" value="CRZ01060.1"/>
    <property type="molecule type" value="Transcribed_RNA"/>
</dbReference>
<accession>A0A0H5QGH7</accession>
<dbReference type="PROSITE" id="PS50297">
    <property type="entry name" value="ANK_REP_REGION"/>
    <property type="match status" value="1"/>
</dbReference>
<dbReference type="PANTHER" id="PTHR24123">
    <property type="entry name" value="ANKYRIN REPEAT-CONTAINING"/>
    <property type="match status" value="1"/>
</dbReference>
<feature type="signal peptide" evidence="4">
    <location>
        <begin position="1"/>
        <end position="27"/>
    </location>
</feature>
<dbReference type="PANTHER" id="PTHR24123:SF33">
    <property type="entry name" value="PROTEIN HOS4"/>
    <property type="match status" value="1"/>
</dbReference>
<reference evidence="5" key="1">
    <citation type="submission" date="2015-04" db="EMBL/GenBank/DDBJ databases">
        <title>The genome sequence of the plant pathogenic Rhizarian Plasmodiophora brassicae reveals insights in its biotrophic life cycle and the origin of chitin synthesis.</title>
        <authorList>
            <person name="Schwelm A."/>
            <person name="Fogelqvist J."/>
            <person name="Knaust A."/>
            <person name="Julke S."/>
            <person name="Lilja T."/>
            <person name="Dhandapani V."/>
            <person name="Bonilla-Rosso G."/>
            <person name="Karlsson M."/>
            <person name="Shevchenko A."/>
            <person name="Choi S.R."/>
            <person name="Kim H.G."/>
            <person name="Park J.Y."/>
            <person name="Lim Y.P."/>
            <person name="Ludwig-Muller J."/>
            <person name="Dixelius C."/>
        </authorList>
    </citation>
    <scope>NUCLEOTIDE SEQUENCE</scope>
    <source>
        <tissue evidence="5">Potato root galls</tissue>
    </source>
</reference>
<evidence type="ECO:0000256" key="4">
    <source>
        <dbReference type="SAM" id="SignalP"/>
    </source>
</evidence>
<dbReference type="Pfam" id="PF12796">
    <property type="entry name" value="Ank_2"/>
    <property type="match status" value="2"/>
</dbReference>
<evidence type="ECO:0000256" key="3">
    <source>
        <dbReference type="PROSITE-ProRule" id="PRU00023"/>
    </source>
</evidence>
<evidence type="ECO:0000256" key="2">
    <source>
        <dbReference type="ARBA" id="ARBA00023043"/>
    </source>
</evidence>
<name>A0A0H5QGH7_9EUKA</name>
<keyword evidence="2 3" id="KW-0040">ANK repeat</keyword>
<feature type="non-terminal residue" evidence="5">
    <location>
        <position position="344"/>
    </location>
</feature>
<dbReference type="SUPFAM" id="SSF48403">
    <property type="entry name" value="Ankyrin repeat"/>
    <property type="match status" value="1"/>
</dbReference>
<keyword evidence="4" id="KW-0732">Signal</keyword>
<organism evidence="5">
    <name type="scientific">Spongospora subterranea</name>
    <dbReference type="NCBI Taxonomy" id="70186"/>
    <lineage>
        <taxon>Eukaryota</taxon>
        <taxon>Sar</taxon>
        <taxon>Rhizaria</taxon>
        <taxon>Endomyxa</taxon>
        <taxon>Phytomyxea</taxon>
        <taxon>Plasmodiophorida</taxon>
        <taxon>Plasmodiophoridae</taxon>
        <taxon>Spongospora</taxon>
    </lineage>
</organism>
<feature type="repeat" description="ANK" evidence="3">
    <location>
        <begin position="250"/>
        <end position="282"/>
    </location>
</feature>
<dbReference type="PROSITE" id="PS50088">
    <property type="entry name" value="ANK_REPEAT"/>
    <property type="match status" value="2"/>
</dbReference>
<dbReference type="PRINTS" id="PR01415">
    <property type="entry name" value="ANKYRIN"/>
</dbReference>
<dbReference type="SMART" id="SM00248">
    <property type="entry name" value="ANK"/>
    <property type="match status" value="6"/>
</dbReference>
<evidence type="ECO:0000256" key="1">
    <source>
        <dbReference type="ARBA" id="ARBA00022737"/>
    </source>
</evidence>
<feature type="chain" id="PRO_5005222726" evidence="4">
    <location>
        <begin position="28"/>
        <end position="344"/>
    </location>
</feature>
<evidence type="ECO:0000313" key="5">
    <source>
        <dbReference type="EMBL" id="CRZ01060.1"/>
    </source>
</evidence>